<dbReference type="InterPro" id="IPR000092">
    <property type="entry name" value="Polyprenyl_synt"/>
</dbReference>
<organism evidence="8 9">
    <name type="scientific">Pararhodospirillum photometricum DSM 122</name>
    <dbReference type="NCBI Taxonomy" id="1150469"/>
    <lineage>
        <taxon>Bacteria</taxon>
        <taxon>Pseudomonadati</taxon>
        <taxon>Pseudomonadota</taxon>
        <taxon>Alphaproteobacteria</taxon>
        <taxon>Rhodospirillales</taxon>
        <taxon>Rhodospirillaceae</taxon>
        <taxon>Pararhodospirillum</taxon>
    </lineage>
</organism>
<dbReference type="eggNOG" id="COG0142">
    <property type="taxonomic scope" value="Bacteria"/>
</dbReference>
<dbReference type="GO" id="GO:0004337">
    <property type="term" value="F:(2E,6E)-farnesyl diphosphate synthase activity"/>
    <property type="evidence" value="ECO:0007669"/>
    <property type="project" value="UniProtKB-EC"/>
</dbReference>
<dbReference type="Pfam" id="PF00348">
    <property type="entry name" value="polyprenyl_synt"/>
    <property type="match status" value="1"/>
</dbReference>
<evidence type="ECO:0000256" key="7">
    <source>
        <dbReference type="RuleBase" id="RU004466"/>
    </source>
</evidence>
<proteinExistence type="inferred from homology"/>
<dbReference type="GO" id="GO:0005737">
    <property type="term" value="C:cytoplasm"/>
    <property type="evidence" value="ECO:0007669"/>
    <property type="project" value="UniProtKB-ARBA"/>
</dbReference>
<dbReference type="SUPFAM" id="SSF48576">
    <property type="entry name" value="Terpenoid synthases"/>
    <property type="match status" value="1"/>
</dbReference>
<dbReference type="CDD" id="cd00685">
    <property type="entry name" value="Trans_IPPS_HT"/>
    <property type="match status" value="1"/>
</dbReference>
<comment type="similarity">
    <text evidence="2 7">Belongs to the FPP/GGPP synthase family.</text>
</comment>
<dbReference type="SFLD" id="SFLDG01017">
    <property type="entry name" value="Polyprenyl_Transferase_Like"/>
    <property type="match status" value="1"/>
</dbReference>
<dbReference type="Gene3D" id="1.10.600.10">
    <property type="entry name" value="Farnesyl Diphosphate Synthase"/>
    <property type="match status" value="1"/>
</dbReference>
<evidence type="ECO:0000313" key="8">
    <source>
        <dbReference type="EMBL" id="CCG08074.1"/>
    </source>
</evidence>
<accession>H6SJA9</accession>
<dbReference type="AlphaFoldDB" id="H6SJA9"/>
<dbReference type="GO" id="GO:0046872">
    <property type="term" value="F:metal ion binding"/>
    <property type="evidence" value="ECO:0007669"/>
    <property type="project" value="UniProtKB-KW"/>
</dbReference>
<evidence type="ECO:0000256" key="4">
    <source>
        <dbReference type="ARBA" id="ARBA00022723"/>
    </source>
</evidence>
<dbReference type="GO" id="GO:0016114">
    <property type="term" value="P:terpenoid biosynthetic process"/>
    <property type="evidence" value="ECO:0007669"/>
    <property type="project" value="UniProtKB-ARBA"/>
</dbReference>
<keyword evidence="5" id="KW-0460">Magnesium</keyword>
<keyword evidence="4" id="KW-0479">Metal-binding</keyword>
<keyword evidence="3 7" id="KW-0808">Transferase</keyword>
<dbReference type="Proteomes" id="UP000033220">
    <property type="component" value="Chromosome DSM 122"/>
</dbReference>
<dbReference type="EMBL" id="HE663493">
    <property type="protein sequence ID" value="CCG08074.1"/>
    <property type="molecule type" value="Genomic_DNA"/>
</dbReference>
<dbReference type="STRING" id="1150469.RSPPHO_01448"/>
<dbReference type="InterPro" id="IPR008949">
    <property type="entry name" value="Isoprenoid_synthase_dom_sf"/>
</dbReference>
<evidence type="ECO:0000256" key="3">
    <source>
        <dbReference type="ARBA" id="ARBA00022679"/>
    </source>
</evidence>
<dbReference type="PATRIC" id="fig|1150469.3.peg.1629"/>
<dbReference type="PANTHER" id="PTHR43281:SF1">
    <property type="entry name" value="FARNESYL DIPHOSPHATE SYNTHASE"/>
    <property type="match status" value="1"/>
</dbReference>
<dbReference type="PROSITE" id="PS00723">
    <property type="entry name" value="POLYPRENYL_SYNTHASE_1"/>
    <property type="match status" value="1"/>
</dbReference>
<dbReference type="SFLD" id="SFLDS00005">
    <property type="entry name" value="Isoprenoid_Synthase_Type_I"/>
    <property type="match status" value="1"/>
</dbReference>
<dbReference type="KEGG" id="rpm:RSPPHO_01448"/>
<evidence type="ECO:0000256" key="6">
    <source>
        <dbReference type="ARBA" id="ARBA00023229"/>
    </source>
</evidence>
<protein>
    <submittedName>
        <fullName evidence="8">Farnesyl-diphosphate synthase</fullName>
        <ecNumber evidence="8">2.5.1.10</ecNumber>
    </submittedName>
</protein>
<name>H6SJA9_PARPM</name>
<evidence type="ECO:0000256" key="5">
    <source>
        <dbReference type="ARBA" id="ARBA00022842"/>
    </source>
</evidence>
<dbReference type="PROSITE" id="PS00444">
    <property type="entry name" value="POLYPRENYL_SYNTHASE_2"/>
    <property type="match status" value="1"/>
</dbReference>
<dbReference type="FunFam" id="1.10.600.10:FF:000001">
    <property type="entry name" value="Geranylgeranyl diphosphate synthase"/>
    <property type="match status" value="1"/>
</dbReference>
<evidence type="ECO:0000256" key="1">
    <source>
        <dbReference type="ARBA" id="ARBA00001946"/>
    </source>
</evidence>
<keyword evidence="6" id="KW-0414">Isoprene biosynthesis</keyword>
<dbReference type="PANTHER" id="PTHR43281">
    <property type="entry name" value="FARNESYL DIPHOSPHATE SYNTHASE"/>
    <property type="match status" value="1"/>
</dbReference>
<evidence type="ECO:0000313" key="9">
    <source>
        <dbReference type="Proteomes" id="UP000033220"/>
    </source>
</evidence>
<evidence type="ECO:0000256" key="2">
    <source>
        <dbReference type="ARBA" id="ARBA00006706"/>
    </source>
</evidence>
<dbReference type="EC" id="2.5.1.10" evidence="8"/>
<dbReference type="InterPro" id="IPR033749">
    <property type="entry name" value="Polyprenyl_synt_CS"/>
</dbReference>
<keyword evidence="9" id="KW-1185">Reference proteome</keyword>
<gene>
    <name evidence="8" type="ORF">RSPPHO_01448</name>
</gene>
<sequence length="319" mass="34404">MTRPDRRAPTPFFMTREARTVSRLKDTMAAEAKAVNEHLDSLMPTSGDPEDRVVAAMRYASLDGGKRLRPFLVLQSAQLFTVGRSCALNVAAAIEMVHCYSLVHDDLPAMDNDDLRRGRPTTHRAYDEATAILAGDALLTKAFEVLALTGTHADPQVRADLVLELALASGARGMVGGQMIDLMAERGLLNGVQDVAAITRMHTMKTGRLISFSCVAGAILGKAPRPLRQALAAYAHDLGLAFQIADDLLDVEGDTQTLGKTAGKDQAAGKSTFVSLLGLDRARDQAQALARQAVGHLDVFDEKADLLRDVARFVVERES</sequence>
<dbReference type="HOGENOM" id="CLU_014015_0_1_5"/>
<comment type="cofactor">
    <cofactor evidence="1">
        <name>Mg(2+)</name>
        <dbReference type="ChEBI" id="CHEBI:18420"/>
    </cofactor>
</comment>
<dbReference type="InterPro" id="IPR053378">
    <property type="entry name" value="Prenyl_diphosphate_synthase"/>
</dbReference>
<dbReference type="NCBIfam" id="NF045485">
    <property type="entry name" value="FPPsyn"/>
    <property type="match status" value="1"/>
</dbReference>
<reference evidence="8 9" key="1">
    <citation type="submission" date="2012-02" db="EMBL/GenBank/DDBJ databases">
        <title>Shotgun genome sequence of Phaeospirillum photometricum DSM 122.</title>
        <authorList>
            <person name="Duquesne K."/>
            <person name="Sturgis J."/>
        </authorList>
    </citation>
    <scope>NUCLEOTIDE SEQUENCE [LARGE SCALE GENOMIC DNA]</scope>
    <source>
        <strain evidence="9">DSM122</strain>
    </source>
</reference>